<keyword evidence="5 6" id="KW-0472">Membrane</keyword>
<feature type="transmembrane region" description="Helical" evidence="6">
    <location>
        <begin position="110"/>
        <end position="130"/>
    </location>
</feature>
<dbReference type="InterPro" id="IPR018076">
    <property type="entry name" value="T2SS_GspF_dom"/>
</dbReference>
<feature type="transmembrane region" description="Helical" evidence="6">
    <location>
        <begin position="6"/>
        <end position="30"/>
    </location>
</feature>
<evidence type="ECO:0000256" key="3">
    <source>
        <dbReference type="ARBA" id="ARBA00022692"/>
    </source>
</evidence>
<name>A0A2N6VM96_9MICO</name>
<dbReference type="PANTHER" id="PTHR35007:SF2">
    <property type="entry name" value="PILUS ASSEMBLE PROTEIN"/>
    <property type="match status" value="1"/>
</dbReference>
<evidence type="ECO:0000256" key="4">
    <source>
        <dbReference type="ARBA" id="ARBA00022989"/>
    </source>
</evidence>
<keyword evidence="2" id="KW-1003">Cell membrane</keyword>
<keyword evidence="4 6" id="KW-1133">Transmembrane helix</keyword>
<evidence type="ECO:0000313" key="9">
    <source>
        <dbReference type="Proteomes" id="UP000235598"/>
    </source>
</evidence>
<dbReference type="PANTHER" id="PTHR35007">
    <property type="entry name" value="INTEGRAL MEMBRANE PROTEIN-RELATED"/>
    <property type="match status" value="1"/>
</dbReference>
<organism evidence="8 9">
    <name type="scientific">Brevibacterium paucivorans</name>
    <dbReference type="NCBI Taxonomy" id="170994"/>
    <lineage>
        <taxon>Bacteria</taxon>
        <taxon>Bacillati</taxon>
        <taxon>Actinomycetota</taxon>
        <taxon>Actinomycetes</taxon>
        <taxon>Micrococcales</taxon>
        <taxon>Brevibacteriaceae</taxon>
        <taxon>Brevibacterium</taxon>
    </lineage>
</organism>
<comment type="subcellular location">
    <subcellularLocation>
        <location evidence="1">Cell membrane</location>
        <topology evidence="1">Multi-pass membrane protein</topology>
    </subcellularLocation>
</comment>
<dbReference type="RefSeq" id="WP_102239210.1">
    <property type="nucleotide sequence ID" value="NZ_BAAAIM010000006.1"/>
</dbReference>
<evidence type="ECO:0000259" key="7">
    <source>
        <dbReference type="Pfam" id="PF00482"/>
    </source>
</evidence>
<comment type="caution">
    <text evidence="8">The sequence shown here is derived from an EMBL/GenBank/DDBJ whole genome shotgun (WGS) entry which is preliminary data.</text>
</comment>
<proteinExistence type="predicted"/>
<accession>A0A2N6VM96</accession>
<feature type="domain" description="Type II secretion system protein GspF" evidence="7">
    <location>
        <begin position="176"/>
        <end position="300"/>
    </location>
</feature>
<dbReference type="Proteomes" id="UP000235598">
    <property type="component" value="Unassembled WGS sequence"/>
</dbReference>
<evidence type="ECO:0000256" key="2">
    <source>
        <dbReference type="ARBA" id="ARBA00022475"/>
    </source>
</evidence>
<gene>
    <name evidence="8" type="ORF">CJ199_09355</name>
</gene>
<feature type="transmembrane region" description="Helical" evidence="6">
    <location>
        <begin position="136"/>
        <end position="157"/>
    </location>
</feature>
<evidence type="ECO:0000256" key="6">
    <source>
        <dbReference type="SAM" id="Phobius"/>
    </source>
</evidence>
<evidence type="ECO:0000256" key="1">
    <source>
        <dbReference type="ARBA" id="ARBA00004651"/>
    </source>
</evidence>
<evidence type="ECO:0000256" key="5">
    <source>
        <dbReference type="ARBA" id="ARBA00023136"/>
    </source>
</evidence>
<protein>
    <submittedName>
        <fullName evidence="8">Type II secretion system protein</fullName>
    </submittedName>
</protein>
<sequence>MMTLDHPLVIGALGLSVGLSLTFFVLSLPVMRRPRLEDRIGPYLRTTQAAEEKYHLTAPTETGFGGLARHYFTRALHWLNSRMTTDASVTLRLSKLGPSHTIDSFRARQVLLIIAGLVAGALMSTVISLARGFNPLVCVVLIVLSGVCGHFLNDWLLTQAVKKREERILAEFPTIAELLALSITAGEGTVDALNRVCQTATGELSDELRIALAQARTGTSLVEALDAMARRTNIQSLIQFVDGLAIALSRGTPLSEVLRAQAADVREEGRRKLMELSGKKEVGMLVPVVLFVLPITVLFAVYPSLAVLNVGL</sequence>
<feature type="transmembrane region" description="Helical" evidence="6">
    <location>
        <begin position="282"/>
        <end position="302"/>
    </location>
</feature>
<reference evidence="8 9" key="1">
    <citation type="submission" date="2017-09" db="EMBL/GenBank/DDBJ databases">
        <title>Bacterial strain isolated from the female urinary microbiota.</title>
        <authorList>
            <person name="Thomas-White K."/>
            <person name="Kumar N."/>
            <person name="Forster S."/>
            <person name="Putonti C."/>
            <person name="Lawley T."/>
            <person name="Wolfe A.J."/>
        </authorList>
    </citation>
    <scope>NUCLEOTIDE SEQUENCE [LARGE SCALE GENOMIC DNA]</scope>
    <source>
        <strain evidence="8 9">UMB1301</strain>
    </source>
</reference>
<evidence type="ECO:0000313" key="8">
    <source>
        <dbReference type="EMBL" id="PMD05271.1"/>
    </source>
</evidence>
<dbReference type="EMBL" id="PNHK01000003">
    <property type="protein sequence ID" value="PMD05271.1"/>
    <property type="molecule type" value="Genomic_DNA"/>
</dbReference>
<dbReference type="Pfam" id="PF00482">
    <property type="entry name" value="T2SSF"/>
    <property type="match status" value="1"/>
</dbReference>
<dbReference type="OrthoDB" id="5185234at2"/>
<keyword evidence="3 6" id="KW-0812">Transmembrane</keyword>
<dbReference type="AlphaFoldDB" id="A0A2N6VM96"/>
<dbReference type="GO" id="GO:0005886">
    <property type="term" value="C:plasma membrane"/>
    <property type="evidence" value="ECO:0007669"/>
    <property type="project" value="UniProtKB-SubCell"/>
</dbReference>